<dbReference type="OrthoDB" id="2192692at2759"/>
<dbReference type="AlphaFoldDB" id="L2GKU7"/>
<dbReference type="VEuPathDB" id="MicrosporidiaDB:VICG_02062"/>
<protein>
    <submittedName>
        <fullName evidence="1">Uncharacterized protein</fullName>
    </submittedName>
</protein>
<proteinExistence type="predicted"/>
<dbReference type="Pfam" id="PF05907">
    <property type="entry name" value="CXXC_Zn-b_euk"/>
    <property type="match status" value="1"/>
</dbReference>
<keyword evidence="2" id="KW-1185">Reference proteome</keyword>
<dbReference type="STRING" id="993615.L2GKU7"/>
<dbReference type="GeneID" id="19882772"/>
<reference evidence="2" key="1">
    <citation type="submission" date="2011-05" db="EMBL/GenBank/DDBJ databases">
        <title>The genome sequence of Vittaforma corneae strain ATCC 50505.</title>
        <authorList>
            <consortium name="The Broad Institute Genome Sequencing Platform"/>
            <person name="Cuomo C."/>
            <person name="Didier E."/>
            <person name="Bowers L."/>
            <person name="Young S.K."/>
            <person name="Zeng Q."/>
            <person name="Gargeya S."/>
            <person name="Fitzgerald M."/>
            <person name="Haas B."/>
            <person name="Abouelleil A."/>
            <person name="Alvarado L."/>
            <person name="Arachchi H.M."/>
            <person name="Berlin A."/>
            <person name="Chapman S.B."/>
            <person name="Gearin G."/>
            <person name="Goldberg J."/>
            <person name="Griggs A."/>
            <person name="Gujja S."/>
            <person name="Hansen M."/>
            <person name="Heiman D."/>
            <person name="Howarth C."/>
            <person name="Larimer J."/>
            <person name="Lui A."/>
            <person name="MacDonald P.J.P."/>
            <person name="McCowen C."/>
            <person name="Montmayeur A."/>
            <person name="Murphy C."/>
            <person name="Neiman D."/>
            <person name="Pearson M."/>
            <person name="Priest M."/>
            <person name="Roberts A."/>
            <person name="Saif S."/>
            <person name="Shea T."/>
            <person name="Sisk P."/>
            <person name="Stolte C."/>
            <person name="Sykes S."/>
            <person name="Wortman J."/>
            <person name="Nusbaum C."/>
            <person name="Birren B."/>
        </authorList>
    </citation>
    <scope>NUCLEOTIDE SEQUENCE [LARGE SCALE GENOMIC DNA]</scope>
    <source>
        <strain evidence="2">ATCC 50505</strain>
    </source>
</reference>
<dbReference type="EMBL" id="JH370155">
    <property type="protein sequence ID" value="ELA40922.1"/>
    <property type="molecule type" value="Genomic_DNA"/>
</dbReference>
<organism evidence="1 2">
    <name type="scientific">Vittaforma corneae (strain ATCC 50505)</name>
    <name type="common">Microsporidian parasite</name>
    <name type="synonym">Nosema corneum</name>
    <dbReference type="NCBI Taxonomy" id="993615"/>
    <lineage>
        <taxon>Eukaryota</taxon>
        <taxon>Fungi</taxon>
        <taxon>Fungi incertae sedis</taxon>
        <taxon>Microsporidia</taxon>
        <taxon>Nosematidae</taxon>
        <taxon>Vittaforma</taxon>
    </lineage>
</organism>
<evidence type="ECO:0000313" key="1">
    <source>
        <dbReference type="EMBL" id="ELA40922.1"/>
    </source>
</evidence>
<evidence type="ECO:0000313" key="2">
    <source>
        <dbReference type="Proteomes" id="UP000011082"/>
    </source>
</evidence>
<dbReference type="Proteomes" id="UP000011082">
    <property type="component" value="Unassembled WGS sequence"/>
</dbReference>
<dbReference type="InterPro" id="IPR008584">
    <property type="entry name" value="CXXC_Zn-binding_euk"/>
</dbReference>
<dbReference type="InParanoid" id="L2GKU7"/>
<dbReference type="OMA" id="DGSWMGV"/>
<dbReference type="RefSeq" id="XP_007605507.1">
    <property type="nucleotide sequence ID" value="XM_007605445.1"/>
</dbReference>
<name>L2GKU7_VITCO</name>
<accession>L2GKU7</accession>
<gene>
    <name evidence="1" type="ORF">VICG_02062</name>
</gene>
<sequence length="165" mass="19274">MRFNINITGEFDNIKGLRVAQRYYIDIRCGACNTLHPKTIFIAEENWRTMKIRELARREETFNVVVQCRNCDNMMGIVILEPENQFEFEEDFYLSPVINDKCHVSTILSDRAVVTNVDGLILDAVSKQEEIFRNCSFDKRTLAEDDNKGRTIDILKFDIEVEQVQ</sequence>
<dbReference type="HOGENOM" id="CLU_132184_0_0_1"/>
<dbReference type="SUPFAM" id="SSF141678">
    <property type="entry name" value="MAL13P1.257-like"/>
    <property type="match status" value="1"/>
</dbReference>